<dbReference type="EMBL" id="PPCN01000006">
    <property type="protein sequence ID" value="POF30497.1"/>
    <property type="molecule type" value="Genomic_DNA"/>
</dbReference>
<gene>
    <name evidence="3" type="ORF">CLV41_106111</name>
</gene>
<keyword evidence="1" id="KW-0472">Membrane</keyword>
<evidence type="ECO:0000256" key="1">
    <source>
        <dbReference type="SAM" id="Phobius"/>
    </source>
</evidence>
<dbReference type="Proteomes" id="UP000236959">
    <property type="component" value="Unassembled WGS sequence"/>
</dbReference>
<comment type="caution">
    <text evidence="3">The sequence shown here is derived from an EMBL/GenBank/DDBJ whole genome shotgun (WGS) entry which is preliminary data.</text>
</comment>
<name>A0A2S3URZ3_9HYPH</name>
<sequence>MRIFSVFAALGTSLAVPVQALAAGVQRPIPNPQSATAEFWFFTASIGLLLALAAVHWLVARR</sequence>
<feature type="chain" id="PRO_5015782863" description="Protein NnrT" evidence="2">
    <location>
        <begin position="23"/>
        <end position="62"/>
    </location>
</feature>
<protein>
    <recommendedName>
        <fullName evidence="5">Protein NnrT</fullName>
    </recommendedName>
</protein>
<evidence type="ECO:0008006" key="5">
    <source>
        <dbReference type="Google" id="ProtNLM"/>
    </source>
</evidence>
<dbReference type="OrthoDB" id="7876754at2"/>
<feature type="signal peptide" evidence="2">
    <location>
        <begin position="1"/>
        <end position="22"/>
    </location>
</feature>
<accession>A0A2S3URZ3</accession>
<evidence type="ECO:0000313" key="3">
    <source>
        <dbReference type="EMBL" id="POF30497.1"/>
    </source>
</evidence>
<evidence type="ECO:0000313" key="4">
    <source>
        <dbReference type="Proteomes" id="UP000236959"/>
    </source>
</evidence>
<evidence type="ECO:0000256" key="2">
    <source>
        <dbReference type="SAM" id="SignalP"/>
    </source>
</evidence>
<organism evidence="3 4">
    <name type="scientific">Roseibium marinum</name>
    <dbReference type="NCBI Taxonomy" id="281252"/>
    <lineage>
        <taxon>Bacteria</taxon>
        <taxon>Pseudomonadati</taxon>
        <taxon>Pseudomonadota</taxon>
        <taxon>Alphaproteobacteria</taxon>
        <taxon>Hyphomicrobiales</taxon>
        <taxon>Stappiaceae</taxon>
        <taxon>Roseibium</taxon>
    </lineage>
</organism>
<dbReference type="AlphaFoldDB" id="A0A2S3URZ3"/>
<dbReference type="RefSeq" id="WP_103223219.1">
    <property type="nucleotide sequence ID" value="NZ_PPCN01000006.1"/>
</dbReference>
<keyword evidence="4" id="KW-1185">Reference proteome</keyword>
<reference evidence="3 4" key="1">
    <citation type="submission" date="2018-01" db="EMBL/GenBank/DDBJ databases">
        <title>Genomic Encyclopedia of Archaeal and Bacterial Type Strains, Phase II (KMG-II): from individual species to whole genera.</title>
        <authorList>
            <person name="Goeker M."/>
        </authorList>
    </citation>
    <scope>NUCLEOTIDE SEQUENCE [LARGE SCALE GENOMIC DNA]</scope>
    <source>
        <strain evidence="3 4">DSM 17023</strain>
    </source>
</reference>
<keyword evidence="2" id="KW-0732">Signal</keyword>
<proteinExistence type="predicted"/>
<keyword evidence="1" id="KW-1133">Transmembrane helix</keyword>
<keyword evidence="1" id="KW-0812">Transmembrane</keyword>
<feature type="transmembrane region" description="Helical" evidence="1">
    <location>
        <begin position="38"/>
        <end position="59"/>
    </location>
</feature>